<dbReference type="SUPFAM" id="SSF53850">
    <property type="entry name" value="Periplasmic binding protein-like II"/>
    <property type="match status" value="1"/>
</dbReference>
<dbReference type="PROSITE" id="PS51257">
    <property type="entry name" value="PROKAR_LIPOPROTEIN"/>
    <property type="match status" value="1"/>
</dbReference>
<keyword evidence="3" id="KW-0813">Transport</keyword>
<dbReference type="InterPro" id="IPR030678">
    <property type="entry name" value="Peptide/Ni-bd"/>
</dbReference>
<dbReference type="GO" id="GO:1904680">
    <property type="term" value="F:peptide transmembrane transporter activity"/>
    <property type="evidence" value="ECO:0007669"/>
    <property type="project" value="TreeGrafter"/>
</dbReference>
<evidence type="ECO:0000256" key="5">
    <source>
        <dbReference type="ARBA" id="ARBA00022856"/>
    </source>
</evidence>
<dbReference type="GO" id="GO:0015833">
    <property type="term" value="P:peptide transport"/>
    <property type="evidence" value="ECO:0007669"/>
    <property type="project" value="UniProtKB-KW"/>
</dbReference>
<evidence type="ECO:0000259" key="6">
    <source>
        <dbReference type="Pfam" id="PF00496"/>
    </source>
</evidence>
<reference evidence="7 8" key="1">
    <citation type="submission" date="2016-10" db="EMBL/GenBank/DDBJ databases">
        <authorList>
            <person name="de Groot N.N."/>
        </authorList>
    </citation>
    <scope>NUCLEOTIDE SEQUENCE [LARGE SCALE GENOMIC DNA]</scope>
    <source>
        <strain evidence="7 8">DSM 46701</strain>
    </source>
</reference>
<proteinExistence type="inferred from homology"/>
<dbReference type="InterPro" id="IPR039424">
    <property type="entry name" value="SBP_5"/>
</dbReference>
<evidence type="ECO:0000256" key="1">
    <source>
        <dbReference type="ARBA" id="ARBA00004196"/>
    </source>
</evidence>
<dbReference type="RefSeq" id="WP_089966991.1">
    <property type="nucleotide sequence ID" value="NZ_FOCQ01000005.1"/>
</dbReference>
<dbReference type="PIRSF" id="PIRSF002741">
    <property type="entry name" value="MppA"/>
    <property type="match status" value="1"/>
</dbReference>
<evidence type="ECO:0000256" key="3">
    <source>
        <dbReference type="ARBA" id="ARBA00022448"/>
    </source>
</evidence>
<dbReference type="Gene3D" id="3.40.190.10">
    <property type="entry name" value="Periplasmic binding protein-like II"/>
    <property type="match status" value="1"/>
</dbReference>
<comment type="similarity">
    <text evidence="2">Belongs to the bacterial solute-binding protein 5 family.</text>
</comment>
<gene>
    <name evidence="7" type="ORF">SAMN05444955_105153</name>
</gene>
<name>A0A1H8DFA6_9BACL</name>
<dbReference type="Proteomes" id="UP000199695">
    <property type="component" value="Unassembled WGS sequence"/>
</dbReference>
<dbReference type="GO" id="GO:0043190">
    <property type="term" value="C:ATP-binding cassette (ABC) transporter complex"/>
    <property type="evidence" value="ECO:0007669"/>
    <property type="project" value="InterPro"/>
</dbReference>
<keyword evidence="4" id="KW-0732">Signal</keyword>
<dbReference type="EMBL" id="FOCQ01000005">
    <property type="protein sequence ID" value="SEN05969.1"/>
    <property type="molecule type" value="Genomic_DNA"/>
</dbReference>
<dbReference type="STRING" id="1173111.SAMN05444955_105153"/>
<feature type="domain" description="Solute-binding protein family 5" evidence="6">
    <location>
        <begin position="76"/>
        <end position="452"/>
    </location>
</feature>
<dbReference type="Pfam" id="PF00496">
    <property type="entry name" value="SBP_bac_5"/>
    <property type="match status" value="1"/>
</dbReference>
<dbReference type="Gene3D" id="3.90.76.10">
    <property type="entry name" value="Dipeptide-binding Protein, Domain 1"/>
    <property type="match status" value="1"/>
</dbReference>
<evidence type="ECO:0000256" key="4">
    <source>
        <dbReference type="ARBA" id="ARBA00022729"/>
    </source>
</evidence>
<evidence type="ECO:0000313" key="7">
    <source>
        <dbReference type="EMBL" id="SEN05969.1"/>
    </source>
</evidence>
<dbReference type="CDD" id="cd08504">
    <property type="entry name" value="PBP2_OppA"/>
    <property type="match status" value="1"/>
</dbReference>
<dbReference type="InterPro" id="IPR000914">
    <property type="entry name" value="SBP_5_dom"/>
</dbReference>
<dbReference type="PANTHER" id="PTHR30290">
    <property type="entry name" value="PERIPLASMIC BINDING COMPONENT OF ABC TRANSPORTER"/>
    <property type="match status" value="1"/>
</dbReference>
<keyword evidence="8" id="KW-1185">Reference proteome</keyword>
<sequence length="533" mass="60115">MKKYWIFSLALLIVLITGLTGCTTGADKSKGGEKVLNLNLSGEPSSLDPAKAFDEDSLDVTNNLFEGLMRLDQNHQPKPAVAKEVKVSPDGLTYTFMLNKTKWSNGEELTAHDFEFAWKRVLDPKTAAEPAFLLYFIKGAEEFNTGKGSADQVGVKALDDYTLEVKLARPTPSFLQLTSYPVYFPVYKKGAEKNPNLYNEADTYISNGAFKMAEWKHDDHVKLVKNEHYHKNQTVKLSAIHFSMVTDSKTVYQLFKTKKLDVVGKKSIPPDLLPTMIKNGEVKLREGNGLAFFRFNVKKEPFTNAKIRKAFALAIDRKLIAEQVVGSGEQPAYAYVAPSAPNNFRKKGGDLIKDAQFEEAKKLLAEGMKEEGWTTLPPVTLLYSNSTEQSKKIVEAVQEMYRKHLGVEVSLQAKETKVYFADQRNKNYVMTTSSFLADYNDAYNYLESFQTDHSMNRTNWSNKKYDELLQKAANSGNQEERDQHLHEAEKILFDEMPVFPLYYYSSGAAEQEGITGIIRHPVGPSDYTSADKQ</sequence>
<dbReference type="OrthoDB" id="9801912at2"/>
<comment type="subcellular location">
    <subcellularLocation>
        <location evidence="1">Cell envelope</location>
    </subcellularLocation>
</comment>
<accession>A0A1H8DFA6</accession>
<keyword evidence="5" id="KW-0653">Protein transport</keyword>
<protein>
    <submittedName>
        <fullName evidence="7">Dipeptide transport system substrate-binding protein</fullName>
    </submittedName>
</protein>
<evidence type="ECO:0000256" key="2">
    <source>
        <dbReference type="ARBA" id="ARBA00005695"/>
    </source>
</evidence>
<dbReference type="AlphaFoldDB" id="A0A1H8DFA6"/>
<organism evidence="7 8">
    <name type="scientific">Lihuaxuella thermophila</name>
    <dbReference type="NCBI Taxonomy" id="1173111"/>
    <lineage>
        <taxon>Bacteria</taxon>
        <taxon>Bacillati</taxon>
        <taxon>Bacillota</taxon>
        <taxon>Bacilli</taxon>
        <taxon>Bacillales</taxon>
        <taxon>Thermoactinomycetaceae</taxon>
        <taxon>Lihuaxuella</taxon>
    </lineage>
</organism>
<dbReference type="FunFam" id="3.10.105.10:FF:000001">
    <property type="entry name" value="Oligopeptide ABC transporter, oligopeptide-binding protein"/>
    <property type="match status" value="1"/>
</dbReference>
<dbReference type="GO" id="GO:0030288">
    <property type="term" value="C:outer membrane-bounded periplasmic space"/>
    <property type="evidence" value="ECO:0007669"/>
    <property type="project" value="UniProtKB-ARBA"/>
</dbReference>
<dbReference type="PANTHER" id="PTHR30290:SF79">
    <property type="entry name" value="DIPEPTIDE-BINDING PROTEIN DPPE"/>
    <property type="match status" value="1"/>
</dbReference>
<dbReference type="Gene3D" id="3.10.105.10">
    <property type="entry name" value="Dipeptide-binding Protein, Domain 3"/>
    <property type="match status" value="1"/>
</dbReference>
<evidence type="ECO:0000313" key="8">
    <source>
        <dbReference type="Proteomes" id="UP000199695"/>
    </source>
</evidence>
<keyword evidence="5" id="KW-0571">Peptide transport</keyword>
<dbReference type="FunFam" id="3.90.76.10:FF:000001">
    <property type="entry name" value="Oligopeptide ABC transporter substrate-binding protein"/>
    <property type="match status" value="1"/>
</dbReference>